<sequence>MPEDMHQQLDNFRMLRRLIKIFNEPDPNNRWKLKGASTIKQKFLIQKGLYTTVANNNVKQMAGGNRRAETSHFFKVILPSTVQEKKL</sequence>
<evidence type="ECO:0000313" key="2">
    <source>
        <dbReference type="Proteomes" id="UP000027120"/>
    </source>
</evidence>
<dbReference type="AlphaFoldDB" id="A0A067ELX7"/>
<dbReference type="Proteomes" id="UP000027120">
    <property type="component" value="Unassembled WGS sequence"/>
</dbReference>
<name>A0A067ELX7_CITSI</name>
<protein>
    <submittedName>
        <fullName evidence="1">Uncharacterized protein</fullName>
    </submittedName>
</protein>
<accession>A0A067ELX7</accession>
<proteinExistence type="predicted"/>
<dbReference type="EMBL" id="KK785039">
    <property type="protein sequence ID" value="KDO52172.1"/>
    <property type="molecule type" value="Genomic_DNA"/>
</dbReference>
<feature type="non-terminal residue" evidence="1">
    <location>
        <position position="87"/>
    </location>
</feature>
<organism evidence="1 2">
    <name type="scientific">Citrus sinensis</name>
    <name type="common">Sweet orange</name>
    <name type="synonym">Citrus aurantium var. sinensis</name>
    <dbReference type="NCBI Taxonomy" id="2711"/>
    <lineage>
        <taxon>Eukaryota</taxon>
        <taxon>Viridiplantae</taxon>
        <taxon>Streptophyta</taxon>
        <taxon>Embryophyta</taxon>
        <taxon>Tracheophyta</taxon>
        <taxon>Spermatophyta</taxon>
        <taxon>Magnoliopsida</taxon>
        <taxon>eudicotyledons</taxon>
        <taxon>Gunneridae</taxon>
        <taxon>Pentapetalae</taxon>
        <taxon>rosids</taxon>
        <taxon>malvids</taxon>
        <taxon>Sapindales</taxon>
        <taxon>Rutaceae</taxon>
        <taxon>Aurantioideae</taxon>
        <taxon>Citrus</taxon>
    </lineage>
</organism>
<evidence type="ECO:0000313" key="1">
    <source>
        <dbReference type="EMBL" id="KDO52172.1"/>
    </source>
</evidence>
<gene>
    <name evidence="1" type="ORF">CISIN_1g0434991mg</name>
</gene>
<keyword evidence="2" id="KW-1185">Reference proteome</keyword>
<reference evidence="1 2" key="1">
    <citation type="submission" date="2014-04" db="EMBL/GenBank/DDBJ databases">
        <authorList>
            <consortium name="International Citrus Genome Consortium"/>
            <person name="Gmitter F."/>
            <person name="Chen C."/>
            <person name="Farmerie W."/>
            <person name="Harkins T."/>
            <person name="Desany B."/>
            <person name="Mohiuddin M."/>
            <person name="Kodira C."/>
            <person name="Borodovsky M."/>
            <person name="Lomsadze A."/>
            <person name="Burns P."/>
            <person name="Jenkins J."/>
            <person name="Prochnik S."/>
            <person name="Shu S."/>
            <person name="Chapman J."/>
            <person name="Pitluck S."/>
            <person name="Schmutz J."/>
            <person name="Rokhsar D."/>
        </authorList>
    </citation>
    <scope>NUCLEOTIDE SEQUENCE</scope>
</reference>